<keyword evidence="2" id="KW-0472">Membrane</keyword>
<dbReference type="OrthoDB" id="10062838at2759"/>
<dbReference type="Proteomes" id="UP000001072">
    <property type="component" value="Unassembled WGS sequence"/>
</dbReference>
<sequence>MNSNSASHSIRTNIQSHQDNQHHEDPIESNLEIINQEKKKKWFERIGSILIFIIVLISYVTQSELSQIIQIQNDYQKPYLLLYLTHSSYLFILPLHLLIIRLFKSKHQFTHPDALSTSTIRNSILNDLVQLKSIFVDQYRFEDLNDQINRPVDLDDGNLDELENDNDNEEIRRINRSKNALNLNPIQSFKSNLPLRRFLIRSIQLTFLIALPSLSWFASVSLIDLTSVTAIYNTNAFFAYLFAICPSPSTAAPPTHRLLGTALALLGSLTYAGYEVWYKKLISLPDPKLLKQSLASFSTKAIISNSSEAERHSRDQEESTGLLSLSESQTERSKPEIDLINRSLTVTPQNILLHANFITSSIGFFTLTLLWIPIPFLHFFKMEIFELPSDTKLIFLILGMISMGVIFNAGFMVLLGLWGPVVASVGNLCTLVLVAISDLILLPNYHLNLSISIGCILISTAFIVLVIDLFHK</sequence>
<feature type="transmembrane region" description="Helical" evidence="2">
    <location>
        <begin position="225"/>
        <end position="245"/>
    </location>
</feature>
<feature type="transmembrane region" description="Helical" evidence="2">
    <location>
        <begin position="42"/>
        <end position="60"/>
    </location>
</feature>
<feature type="transmembrane region" description="Helical" evidence="2">
    <location>
        <begin position="421"/>
        <end position="442"/>
    </location>
</feature>
<dbReference type="PANTHER" id="PTHR19346">
    <property type="entry name" value="SUGAR PHOSPHATE TRANSPORTER DOMAIN-CONTAINING PROTEIN"/>
    <property type="match status" value="1"/>
</dbReference>
<proteinExistence type="predicted"/>
<dbReference type="InterPro" id="IPR026505">
    <property type="entry name" value="Solute_c_fam_35_mem_F3/F4"/>
</dbReference>
<name>F4R573_MELLP</name>
<evidence type="ECO:0000256" key="2">
    <source>
        <dbReference type="SAM" id="Phobius"/>
    </source>
</evidence>
<dbReference type="KEGG" id="mlr:MELLADRAFT_115093"/>
<dbReference type="HOGENOM" id="CLU_025401_1_0_1"/>
<dbReference type="InParanoid" id="F4R573"/>
<feature type="compositionally biased region" description="Low complexity" evidence="1">
    <location>
        <begin position="319"/>
        <end position="328"/>
    </location>
</feature>
<evidence type="ECO:0000256" key="1">
    <source>
        <dbReference type="SAM" id="MobiDB-lite"/>
    </source>
</evidence>
<keyword evidence="2" id="KW-1133">Transmembrane helix</keyword>
<dbReference type="RefSeq" id="XP_007404686.1">
    <property type="nucleotide sequence ID" value="XM_007404624.1"/>
</dbReference>
<dbReference type="GeneID" id="18925522"/>
<feature type="compositionally biased region" description="Polar residues" evidence="1">
    <location>
        <begin position="1"/>
        <end position="18"/>
    </location>
</feature>
<dbReference type="PANTHER" id="PTHR19346:SF4">
    <property type="entry name" value="SUGAR PHOSPHATE TRANSPORTER DOMAIN-CONTAINING PROTEIN"/>
    <property type="match status" value="1"/>
</dbReference>
<feature type="transmembrane region" description="Helical" evidence="2">
    <location>
        <begin position="449"/>
        <end position="470"/>
    </location>
</feature>
<feature type="compositionally biased region" description="Basic and acidic residues" evidence="1">
    <location>
        <begin position="308"/>
        <end position="317"/>
    </location>
</feature>
<feature type="transmembrane region" description="Helical" evidence="2">
    <location>
        <begin position="351"/>
        <end position="372"/>
    </location>
</feature>
<keyword evidence="4" id="KW-1185">Reference proteome</keyword>
<gene>
    <name evidence="3" type="ORF">MELLADRAFT_115093</name>
</gene>
<dbReference type="STRING" id="747676.F4R573"/>
<dbReference type="VEuPathDB" id="FungiDB:MELLADRAFT_115093"/>
<accession>F4R573</accession>
<dbReference type="AlphaFoldDB" id="F4R573"/>
<feature type="transmembrane region" description="Helical" evidence="2">
    <location>
        <begin position="257"/>
        <end position="274"/>
    </location>
</feature>
<organism evidence="4">
    <name type="scientific">Melampsora larici-populina (strain 98AG31 / pathotype 3-4-7)</name>
    <name type="common">Poplar leaf rust fungus</name>
    <dbReference type="NCBI Taxonomy" id="747676"/>
    <lineage>
        <taxon>Eukaryota</taxon>
        <taxon>Fungi</taxon>
        <taxon>Dikarya</taxon>
        <taxon>Basidiomycota</taxon>
        <taxon>Pucciniomycotina</taxon>
        <taxon>Pucciniomycetes</taxon>
        <taxon>Pucciniales</taxon>
        <taxon>Melampsoraceae</taxon>
        <taxon>Melampsora</taxon>
    </lineage>
</organism>
<feature type="transmembrane region" description="Helical" evidence="2">
    <location>
        <begin position="80"/>
        <end position="100"/>
    </location>
</feature>
<feature type="transmembrane region" description="Helical" evidence="2">
    <location>
        <begin position="393"/>
        <end position="415"/>
    </location>
</feature>
<dbReference type="EMBL" id="GL883091">
    <property type="protein sequence ID" value="EGG12311.1"/>
    <property type="molecule type" value="Genomic_DNA"/>
</dbReference>
<protein>
    <recommendedName>
        <fullName evidence="5">EamA domain-containing protein</fullName>
    </recommendedName>
</protein>
<feature type="region of interest" description="Disordered" evidence="1">
    <location>
        <begin position="307"/>
        <end position="330"/>
    </location>
</feature>
<dbReference type="eggNOG" id="ENOG502RZIB">
    <property type="taxonomic scope" value="Eukaryota"/>
</dbReference>
<evidence type="ECO:0000313" key="3">
    <source>
        <dbReference type="EMBL" id="EGG12311.1"/>
    </source>
</evidence>
<evidence type="ECO:0008006" key="5">
    <source>
        <dbReference type="Google" id="ProtNLM"/>
    </source>
</evidence>
<evidence type="ECO:0000313" key="4">
    <source>
        <dbReference type="Proteomes" id="UP000001072"/>
    </source>
</evidence>
<feature type="transmembrane region" description="Helical" evidence="2">
    <location>
        <begin position="198"/>
        <end position="219"/>
    </location>
</feature>
<reference evidence="4" key="1">
    <citation type="journal article" date="2011" name="Proc. Natl. Acad. Sci. U.S.A.">
        <title>Obligate biotrophy features unraveled by the genomic analysis of rust fungi.</title>
        <authorList>
            <person name="Duplessis S."/>
            <person name="Cuomo C.A."/>
            <person name="Lin Y.-C."/>
            <person name="Aerts A."/>
            <person name="Tisserant E."/>
            <person name="Veneault-Fourrey C."/>
            <person name="Joly D.L."/>
            <person name="Hacquard S."/>
            <person name="Amselem J."/>
            <person name="Cantarel B.L."/>
            <person name="Chiu R."/>
            <person name="Coutinho P.M."/>
            <person name="Feau N."/>
            <person name="Field M."/>
            <person name="Frey P."/>
            <person name="Gelhaye E."/>
            <person name="Goldberg J."/>
            <person name="Grabherr M.G."/>
            <person name="Kodira C.D."/>
            <person name="Kohler A."/>
            <person name="Kuees U."/>
            <person name="Lindquist E.A."/>
            <person name="Lucas S.M."/>
            <person name="Mago R."/>
            <person name="Mauceli E."/>
            <person name="Morin E."/>
            <person name="Murat C."/>
            <person name="Pangilinan J.L."/>
            <person name="Park R."/>
            <person name="Pearson M."/>
            <person name="Quesneville H."/>
            <person name="Rouhier N."/>
            <person name="Sakthikumar S."/>
            <person name="Salamov A.A."/>
            <person name="Schmutz J."/>
            <person name="Selles B."/>
            <person name="Shapiro H."/>
            <person name="Tanguay P."/>
            <person name="Tuskan G.A."/>
            <person name="Henrissat B."/>
            <person name="Van de Peer Y."/>
            <person name="Rouze P."/>
            <person name="Ellis J.G."/>
            <person name="Dodds P.N."/>
            <person name="Schein J.E."/>
            <person name="Zhong S."/>
            <person name="Hamelin R.C."/>
            <person name="Grigoriev I.V."/>
            <person name="Szabo L.J."/>
            <person name="Martin F."/>
        </authorList>
    </citation>
    <scope>NUCLEOTIDE SEQUENCE [LARGE SCALE GENOMIC DNA]</scope>
    <source>
        <strain evidence="4">98AG31 / pathotype 3-4-7</strain>
    </source>
</reference>
<keyword evidence="2" id="KW-0812">Transmembrane</keyword>
<feature type="region of interest" description="Disordered" evidence="1">
    <location>
        <begin position="1"/>
        <end position="25"/>
    </location>
</feature>